<protein>
    <submittedName>
        <fullName evidence="2">(African queen) hypothetical protein</fullName>
    </submittedName>
</protein>
<dbReference type="InterPro" id="IPR026555">
    <property type="entry name" value="NSL3/Tex30"/>
</dbReference>
<evidence type="ECO:0000313" key="3">
    <source>
        <dbReference type="Proteomes" id="UP000789524"/>
    </source>
</evidence>
<dbReference type="PANTHER" id="PTHR13136:SF16">
    <property type="entry name" value="KAT8 REGULATORY NSL COMPLEX SUBUNIT 3"/>
    <property type="match status" value="1"/>
</dbReference>
<dbReference type="GO" id="GO:0045944">
    <property type="term" value="P:positive regulation of transcription by RNA polymerase II"/>
    <property type="evidence" value="ECO:0007669"/>
    <property type="project" value="TreeGrafter"/>
</dbReference>
<organism evidence="2 3">
    <name type="scientific">Danaus chrysippus</name>
    <name type="common">African queen</name>
    <dbReference type="NCBI Taxonomy" id="151541"/>
    <lineage>
        <taxon>Eukaryota</taxon>
        <taxon>Metazoa</taxon>
        <taxon>Ecdysozoa</taxon>
        <taxon>Arthropoda</taxon>
        <taxon>Hexapoda</taxon>
        <taxon>Insecta</taxon>
        <taxon>Pterygota</taxon>
        <taxon>Neoptera</taxon>
        <taxon>Endopterygota</taxon>
        <taxon>Lepidoptera</taxon>
        <taxon>Glossata</taxon>
        <taxon>Ditrysia</taxon>
        <taxon>Papilionoidea</taxon>
        <taxon>Nymphalidae</taxon>
        <taxon>Danainae</taxon>
        <taxon>Danaini</taxon>
        <taxon>Danaina</taxon>
        <taxon>Danaus</taxon>
        <taxon>Anosia</taxon>
    </lineage>
</organism>
<dbReference type="SUPFAM" id="SSF53474">
    <property type="entry name" value="alpha/beta-Hydrolases"/>
    <property type="match status" value="1"/>
</dbReference>
<dbReference type="AlphaFoldDB" id="A0A8J2R3Q3"/>
<proteinExistence type="predicted"/>
<keyword evidence="3" id="KW-1185">Reference proteome</keyword>
<dbReference type="Gene3D" id="3.40.50.1820">
    <property type="entry name" value="alpha/beta hydrolase"/>
    <property type="match status" value="1"/>
</dbReference>
<comment type="caution">
    <text evidence="2">The sequence shown here is derived from an EMBL/GenBank/DDBJ whole genome shotgun (WGS) entry which is preliminary data.</text>
</comment>
<dbReference type="OrthoDB" id="6926583at2759"/>
<feature type="compositionally biased region" description="Basic and acidic residues" evidence="1">
    <location>
        <begin position="427"/>
        <end position="442"/>
    </location>
</feature>
<feature type="region of interest" description="Disordered" evidence="1">
    <location>
        <begin position="50"/>
        <end position="96"/>
    </location>
</feature>
<feature type="region of interest" description="Disordered" evidence="1">
    <location>
        <begin position="427"/>
        <end position="488"/>
    </location>
</feature>
<reference evidence="2" key="1">
    <citation type="submission" date="2021-09" db="EMBL/GenBank/DDBJ databases">
        <authorList>
            <person name="Martin H S."/>
        </authorList>
    </citation>
    <scope>NUCLEOTIDE SEQUENCE</scope>
</reference>
<feature type="region of interest" description="Disordered" evidence="1">
    <location>
        <begin position="18"/>
        <end position="37"/>
    </location>
</feature>
<evidence type="ECO:0000256" key="1">
    <source>
        <dbReference type="SAM" id="MobiDB-lite"/>
    </source>
</evidence>
<feature type="compositionally biased region" description="Acidic residues" evidence="1">
    <location>
        <begin position="87"/>
        <end position="96"/>
    </location>
</feature>
<dbReference type="InterPro" id="IPR029058">
    <property type="entry name" value="AB_hydrolase_fold"/>
</dbReference>
<dbReference type="GO" id="GO:0044545">
    <property type="term" value="C:NSL complex"/>
    <property type="evidence" value="ECO:0007669"/>
    <property type="project" value="TreeGrafter"/>
</dbReference>
<sequence>MTIDPSSLHERLVDHVRAVSGEPNSQTGVWGEHSYARPRGVAPDPLIRTLLAPRPSSPDEGDVLDVEGGPTSPPGLPMDDDHSRDSEENDCNEDEEDWEIRVTGLAPTAGHARLVGDVADVLRGLRLERLAGRGGRWGRTDGARDAARRVRRVLASHWTSGAAAWLHAALSGGLPPPMRRYYDEVLAELWRTVPRLAERLGAPRPQALQHDPLALVGERRPASEPGPWLAWAPSGSNTEDARWVRRLGALLHVRELVPGAPHAPGLAPDRWCASLAHEARTALSDLLAEAGRRPVLLGGAGAGAALCSWLAAGGAGARLRGLLLLAPPLLTAEGPRDSAEEPADEPDLPLLVVSGTAGAACWRGAAAELCVCGSRAACRRLLVVSGADDRLLLPRAYRRLLRVPQQSVDAAVCEECARWSLDVAESPPRERSRRKVGEEDRGTQSGRSIEIVEGRVVQRGSGAALELQPPRRVKRPERSGQAGEGPGGEEALAAADIMQLPIVFADDEPPAPPALTVTSGAPRAVRYTRVIVAKKTARRRHKPHEH</sequence>
<accession>A0A8J2R3Q3</accession>
<gene>
    <name evidence="2" type="ORF">DCHRY22_LOCUS14869</name>
</gene>
<dbReference type="EMBL" id="CAKASE010000081">
    <property type="protein sequence ID" value="CAG9583492.1"/>
    <property type="molecule type" value="Genomic_DNA"/>
</dbReference>
<dbReference type="PANTHER" id="PTHR13136">
    <property type="entry name" value="TESTIS DEVELOPMENT PROTEIN PRTD"/>
    <property type="match status" value="1"/>
</dbReference>
<evidence type="ECO:0000313" key="2">
    <source>
        <dbReference type="EMBL" id="CAG9583492.1"/>
    </source>
</evidence>
<name>A0A8J2R3Q3_9NEOP</name>
<dbReference type="Proteomes" id="UP000789524">
    <property type="component" value="Unassembled WGS sequence"/>
</dbReference>